<protein>
    <recommendedName>
        <fullName evidence="4">N-ATPase, AtpR subunit</fullName>
    </recommendedName>
</protein>
<evidence type="ECO:0000313" key="3">
    <source>
        <dbReference type="Proteomes" id="UP000494119"/>
    </source>
</evidence>
<evidence type="ECO:0000256" key="1">
    <source>
        <dbReference type="SAM" id="Phobius"/>
    </source>
</evidence>
<name>A0A6J5FXY4_9BURK</name>
<proteinExistence type="predicted"/>
<reference evidence="2 3" key="1">
    <citation type="submission" date="2020-04" db="EMBL/GenBank/DDBJ databases">
        <authorList>
            <person name="De Canck E."/>
        </authorList>
    </citation>
    <scope>NUCLEOTIDE SEQUENCE [LARGE SCALE GENOMIC DNA]</scope>
    <source>
        <strain evidence="2 3">LMG 28688</strain>
    </source>
</reference>
<feature type="transmembrane region" description="Helical" evidence="1">
    <location>
        <begin position="6"/>
        <end position="28"/>
    </location>
</feature>
<evidence type="ECO:0000313" key="2">
    <source>
        <dbReference type="EMBL" id="CAB3789003.1"/>
    </source>
</evidence>
<keyword evidence="1" id="KW-0812">Transmembrane</keyword>
<evidence type="ECO:0008006" key="4">
    <source>
        <dbReference type="Google" id="ProtNLM"/>
    </source>
</evidence>
<gene>
    <name evidence="2" type="ORF">LMG28688_02802</name>
</gene>
<organism evidence="2 3">
    <name type="scientific">Paraburkholderia caffeinitolerans</name>
    <dbReference type="NCBI Taxonomy" id="1723730"/>
    <lineage>
        <taxon>Bacteria</taxon>
        <taxon>Pseudomonadati</taxon>
        <taxon>Pseudomonadota</taxon>
        <taxon>Betaproteobacteria</taxon>
        <taxon>Burkholderiales</taxon>
        <taxon>Burkholderiaceae</taxon>
        <taxon>Paraburkholderia</taxon>
    </lineage>
</organism>
<keyword evidence="3" id="KW-1185">Reference proteome</keyword>
<keyword evidence="1" id="KW-0472">Membrane</keyword>
<dbReference type="AlphaFoldDB" id="A0A6J5FXY4"/>
<dbReference type="EMBL" id="CADIKL010000011">
    <property type="protein sequence ID" value="CAB3789003.1"/>
    <property type="molecule type" value="Genomic_DNA"/>
</dbReference>
<dbReference type="RefSeq" id="WP_129563704.1">
    <property type="nucleotide sequence ID" value="NZ_CADIKL010000011.1"/>
</dbReference>
<feature type="transmembrane region" description="Helical" evidence="1">
    <location>
        <begin position="67"/>
        <end position="88"/>
    </location>
</feature>
<dbReference type="InterPro" id="IPR017581">
    <property type="entry name" value="AtpR-like"/>
</dbReference>
<dbReference type="Proteomes" id="UP000494119">
    <property type="component" value="Unassembled WGS sequence"/>
</dbReference>
<dbReference type="Pfam" id="PF12966">
    <property type="entry name" value="AtpR"/>
    <property type="match status" value="1"/>
</dbReference>
<keyword evidence="1" id="KW-1133">Transmembrane helix</keyword>
<sequence length="91" mass="9183">MTGHWTIWAVMAGLATGSAVGAAHFAALRWNARLFAAGRTGFALGAQAARCGLTALLLFALARAGGAAVLAGLAGLLLARHAALRLAMEAR</sequence>
<accession>A0A6J5FXY4</accession>